<dbReference type="HAMAP" id="MF_01113">
    <property type="entry name" value="DNApol_IV"/>
    <property type="match status" value="1"/>
</dbReference>
<keyword evidence="4" id="KW-0460">Magnesium</keyword>
<dbReference type="GO" id="GO:0003887">
    <property type="term" value="F:DNA-directed DNA polymerase activity"/>
    <property type="evidence" value="ECO:0007669"/>
    <property type="project" value="UniProtKB-UniRule"/>
</dbReference>
<feature type="active site" evidence="4">
    <location>
        <position position="103"/>
    </location>
</feature>
<feature type="domain" description="UmuC" evidence="5">
    <location>
        <begin position="4"/>
        <end position="184"/>
    </location>
</feature>
<comment type="caution">
    <text evidence="6">The sequence shown here is derived from an EMBL/GenBank/DDBJ whole genome shotgun (WGS) entry which is preliminary data.</text>
</comment>
<dbReference type="GO" id="GO:0006281">
    <property type="term" value="P:DNA repair"/>
    <property type="evidence" value="ECO:0007669"/>
    <property type="project" value="UniProtKB-UniRule"/>
</dbReference>
<dbReference type="InterPro" id="IPR022880">
    <property type="entry name" value="DNApol_IV"/>
</dbReference>
<evidence type="ECO:0000256" key="4">
    <source>
        <dbReference type="HAMAP-Rule" id="MF_01113"/>
    </source>
</evidence>
<keyword evidence="4" id="KW-0238">DNA-binding</keyword>
<dbReference type="InterPro" id="IPR043502">
    <property type="entry name" value="DNA/RNA_pol_sf"/>
</dbReference>
<dbReference type="SUPFAM" id="SSF100879">
    <property type="entry name" value="Lesion bypass DNA polymerase (Y-family), little finger domain"/>
    <property type="match status" value="1"/>
</dbReference>
<proteinExistence type="inferred from homology"/>
<comment type="similarity">
    <text evidence="1 4">Belongs to the DNA polymerase type-Y family.</text>
</comment>
<evidence type="ECO:0000313" key="6">
    <source>
        <dbReference type="EMBL" id="PUZ28546.1"/>
    </source>
</evidence>
<dbReference type="EMBL" id="QCYK01000001">
    <property type="protein sequence ID" value="PUZ28546.1"/>
    <property type="molecule type" value="Genomic_DNA"/>
</dbReference>
<dbReference type="GO" id="GO:0042276">
    <property type="term" value="P:error-prone translesion synthesis"/>
    <property type="evidence" value="ECO:0007669"/>
    <property type="project" value="TreeGrafter"/>
</dbReference>
<dbReference type="Proteomes" id="UP000244450">
    <property type="component" value="Unassembled WGS sequence"/>
</dbReference>
<evidence type="ECO:0000256" key="3">
    <source>
        <dbReference type="ARBA" id="ARBA00022932"/>
    </source>
</evidence>
<gene>
    <name evidence="4" type="primary">dinB</name>
    <name evidence="6" type="ORF">DCC81_03430</name>
</gene>
<dbReference type="Gene3D" id="3.30.1490.100">
    <property type="entry name" value="DNA polymerase, Y-family, little finger domain"/>
    <property type="match status" value="1"/>
</dbReference>
<protein>
    <recommendedName>
        <fullName evidence="4">DNA polymerase IV</fullName>
        <shortName evidence="4">Pol IV</shortName>
        <ecNumber evidence="4">2.7.7.7</ecNumber>
    </recommendedName>
</protein>
<comment type="catalytic activity">
    <reaction evidence="4">
        <text>DNA(n) + a 2'-deoxyribonucleoside 5'-triphosphate = DNA(n+1) + diphosphate</text>
        <dbReference type="Rhea" id="RHEA:22508"/>
        <dbReference type="Rhea" id="RHEA-COMP:17339"/>
        <dbReference type="Rhea" id="RHEA-COMP:17340"/>
        <dbReference type="ChEBI" id="CHEBI:33019"/>
        <dbReference type="ChEBI" id="CHEBI:61560"/>
        <dbReference type="ChEBI" id="CHEBI:173112"/>
        <dbReference type="EC" id="2.7.7.7"/>
    </reaction>
</comment>
<evidence type="ECO:0000256" key="1">
    <source>
        <dbReference type="ARBA" id="ARBA00010945"/>
    </source>
</evidence>
<keyword evidence="3 4" id="KW-0239">DNA-directed DNA polymerase</keyword>
<accession>A0A2T7BLL2</accession>
<reference evidence="6 7" key="1">
    <citation type="submission" date="2018-04" db="EMBL/GenBank/DDBJ databases">
        <title>Chitinophaga fuyangensis sp. nov., isolated from soil in a chemical factory.</title>
        <authorList>
            <person name="Chen K."/>
        </authorList>
    </citation>
    <scope>NUCLEOTIDE SEQUENCE [LARGE SCALE GENOMIC DNA]</scope>
    <source>
        <strain evidence="6 7">LY-1</strain>
    </source>
</reference>
<keyword evidence="4" id="KW-0808">Transferase</keyword>
<dbReference type="GO" id="GO:0005829">
    <property type="term" value="C:cytosol"/>
    <property type="evidence" value="ECO:0007669"/>
    <property type="project" value="TreeGrafter"/>
</dbReference>
<keyword evidence="7" id="KW-1185">Reference proteome</keyword>
<keyword evidence="4" id="KW-0234">DNA repair</keyword>
<dbReference type="GO" id="GO:0006261">
    <property type="term" value="P:DNA-templated DNA replication"/>
    <property type="evidence" value="ECO:0007669"/>
    <property type="project" value="UniProtKB-UniRule"/>
</dbReference>
<comment type="subunit">
    <text evidence="4">Monomer.</text>
</comment>
<keyword evidence="4" id="KW-0479">Metal-binding</keyword>
<dbReference type="InterPro" id="IPR001126">
    <property type="entry name" value="UmuC"/>
</dbReference>
<dbReference type="PROSITE" id="PS50173">
    <property type="entry name" value="UMUC"/>
    <property type="match status" value="1"/>
</dbReference>
<name>A0A2T7BLL2_9BACT</name>
<comment type="function">
    <text evidence="4">Poorly processive, error-prone DNA polymerase involved in untargeted mutagenesis. Copies undamaged DNA at stalled replication forks, which arise in vivo from mismatched or misaligned primer ends. These misaligned primers can be extended by PolIV. Exhibits no 3'-5' exonuclease (proofreading) activity. May be involved in translesional synthesis, in conjunction with the beta clamp from PolIII.</text>
</comment>
<evidence type="ECO:0000256" key="2">
    <source>
        <dbReference type="ARBA" id="ARBA00022457"/>
    </source>
</evidence>
<dbReference type="InterPro" id="IPR036775">
    <property type="entry name" value="DNA_pol_Y-fam_lit_finger_sf"/>
</dbReference>
<dbReference type="Pfam" id="PF11799">
    <property type="entry name" value="IMS_C"/>
    <property type="match status" value="1"/>
</dbReference>
<evidence type="ECO:0000259" key="5">
    <source>
        <dbReference type="PROSITE" id="PS50173"/>
    </source>
</evidence>
<dbReference type="AlphaFoldDB" id="A0A2T7BLL2"/>
<keyword evidence="4" id="KW-0548">Nucleotidyltransferase</keyword>
<keyword evidence="4" id="KW-0227">DNA damage</keyword>
<organism evidence="6 7">
    <name type="scientific">Chitinophaga parva</name>
    <dbReference type="NCBI Taxonomy" id="2169414"/>
    <lineage>
        <taxon>Bacteria</taxon>
        <taxon>Pseudomonadati</taxon>
        <taxon>Bacteroidota</taxon>
        <taxon>Chitinophagia</taxon>
        <taxon>Chitinophagales</taxon>
        <taxon>Chitinophagaceae</taxon>
        <taxon>Chitinophaga</taxon>
    </lineage>
</organism>
<feature type="binding site" evidence="4">
    <location>
        <position position="102"/>
    </location>
    <ligand>
        <name>Mg(2+)</name>
        <dbReference type="ChEBI" id="CHEBI:18420"/>
    </ligand>
</feature>
<dbReference type="InterPro" id="IPR050116">
    <property type="entry name" value="DNA_polymerase-Y"/>
</dbReference>
<dbReference type="CDD" id="cd03586">
    <property type="entry name" value="PolY_Pol_IV_kappa"/>
    <property type="match status" value="1"/>
</dbReference>
<dbReference type="GO" id="GO:0003684">
    <property type="term" value="F:damaged DNA binding"/>
    <property type="evidence" value="ECO:0007669"/>
    <property type="project" value="InterPro"/>
</dbReference>
<dbReference type="Gene3D" id="3.40.1170.60">
    <property type="match status" value="1"/>
</dbReference>
<dbReference type="EC" id="2.7.7.7" evidence="4"/>
<comment type="cofactor">
    <cofactor evidence="4">
        <name>Mg(2+)</name>
        <dbReference type="ChEBI" id="CHEBI:18420"/>
    </cofactor>
    <text evidence="4">Binds 2 magnesium ions per subunit.</text>
</comment>
<dbReference type="InterPro" id="IPR017961">
    <property type="entry name" value="DNA_pol_Y-fam_little_finger"/>
</dbReference>
<dbReference type="PANTHER" id="PTHR11076:SF33">
    <property type="entry name" value="DNA POLYMERASE KAPPA"/>
    <property type="match status" value="1"/>
</dbReference>
<dbReference type="InterPro" id="IPR043128">
    <property type="entry name" value="Rev_trsase/Diguanyl_cyclase"/>
</dbReference>
<dbReference type="Gene3D" id="3.30.70.270">
    <property type="match status" value="1"/>
</dbReference>
<dbReference type="SUPFAM" id="SSF56672">
    <property type="entry name" value="DNA/RNA polymerases"/>
    <property type="match status" value="1"/>
</dbReference>
<dbReference type="Pfam" id="PF00817">
    <property type="entry name" value="IMS"/>
    <property type="match status" value="1"/>
</dbReference>
<dbReference type="OrthoDB" id="9808813at2"/>
<dbReference type="GO" id="GO:0000287">
    <property type="term" value="F:magnesium ion binding"/>
    <property type="evidence" value="ECO:0007669"/>
    <property type="project" value="UniProtKB-UniRule"/>
</dbReference>
<keyword evidence="4" id="KW-0235">DNA replication</keyword>
<keyword evidence="2 4" id="KW-0515">Mutator protein</keyword>
<evidence type="ECO:0000313" key="7">
    <source>
        <dbReference type="Proteomes" id="UP000244450"/>
    </source>
</evidence>
<sequence>MDTVVHMDLDTFYVEAERLRDSQLKGKPVLVGGLSARSVVASCSREARRFGVHSGMPTREALRLCPEAIVRRGDMDYYSGLSRTVTEIIAESAPLFEKASIDEHYLDLSGMEKHFGAFKWAHQLRGRITHHTGLPISFGLSANKTVSKIATTMAKLSSGELAVDQGKEKPFLAPLSVGRIPGVGRQLQLDLAYKGVSKISTLQQLPSDLMEMAHGKIGLQVWRKGQGIDPSPVTPYTEQKSMSRERTFMADTTSQAVLKKKLMDMISDLGYELRAAGKMTGCITIKIRYSNFDTHTKQTVIPYSSLDDVLITKALALFEKTYSRRLLVRLLGVKFSNLVAGSYQIDLFSDSQEAVSLYKSLDGIRSRYGYKAILRAAIL</sequence>
<feature type="site" description="Substrate discrimination" evidence="4">
    <location>
        <position position="13"/>
    </location>
</feature>
<comment type="subcellular location">
    <subcellularLocation>
        <location evidence="4">Cytoplasm</location>
    </subcellularLocation>
</comment>
<keyword evidence="4" id="KW-0963">Cytoplasm</keyword>
<feature type="binding site" evidence="4">
    <location>
        <position position="8"/>
    </location>
    <ligand>
        <name>Mg(2+)</name>
        <dbReference type="ChEBI" id="CHEBI:18420"/>
    </ligand>
</feature>
<dbReference type="PANTHER" id="PTHR11076">
    <property type="entry name" value="DNA REPAIR POLYMERASE UMUC / TRANSFERASE FAMILY MEMBER"/>
    <property type="match status" value="1"/>
</dbReference>
<dbReference type="GO" id="GO:0009432">
    <property type="term" value="P:SOS response"/>
    <property type="evidence" value="ECO:0007669"/>
    <property type="project" value="TreeGrafter"/>
</dbReference>
<dbReference type="Gene3D" id="1.10.150.20">
    <property type="entry name" value="5' to 3' exonuclease, C-terminal subdomain"/>
    <property type="match status" value="1"/>
</dbReference>